<keyword evidence="3" id="KW-1185">Reference proteome</keyword>
<organism evidence="2 3">
    <name type="scientific">Methylorubrum rhodinum</name>
    <dbReference type="NCBI Taxonomy" id="29428"/>
    <lineage>
        <taxon>Bacteria</taxon>
        <taxon>Pseudomonadati</taxon>
        <taxon>Pseudomonadota</taxon>
        <taxon>Alphaproteobacteria</taxon>
        <taxon>Hyphomicrobiales</taxon>
        <taxon>Methylobacteriaceae</taxon>
        <taxon>Methylorubrum</taxon>
    </lineage>
</organism>
<evidence type="ECO:0000313" key="2">
    <source>
        <dbReference type="EMBL" id="MBB5757730.1"/>
    </source>
</evidence>
<sequence length="104" mass="11821">MAEPSRRTDRSAEAADPKANDPQSGDAVEVLDPQEAAYRALHGERDALERALALVQHRQRFGDDDDVEAARASEMELLRDLDRILTMIRAAEIRRSQPQARRWQ</sequence>
<accession>A0A840ZK90</accession>
<gene>
    <name evidence="2" type="ORF">HNR00_002444</name>
</gene>
<dbReference type="EMBL" id="JACHOP010000008">
    <property type="protein sequence ID" value="MBB5757730.1"/>
    <property type="molecule type" value="Genomic_DNA"/>
</dbReference>
<feature type="compositionally biased region" description="Basic and acidic residues" evidence="1">
    <location>
        <begin position="1"/>
        <end position="19"/>
    </location>
</feature>
<evidence type="ECO:0000313" key="3">
    <source>
        <dbReference type="Proteomes" id="UP000583454"/>
    </source>
</evidence>
<dbReference type="AlphaFoldDB" id="A0A840ZK90"/>
<proteinExistence type="predicted"/>
<dbReference type="Proteomes" id="UP000583454">
    <property type="component" value="Unassembled WGS sequence"/>
</dbReference>
<dbReference type="RefSeq" id="WP_376770375.1">
    <property type="nucleotide sequence ID" value="NZ_JACHOP010000008.1"/>
</dbReference>
<feature type="region of interest" description="Disordered" evidence="1">
    <location>
        <begin position="1"/>
        <end position="27"/>
    </location>
</feature>
<evidence type="ECO:0000256" key="1">
    <source>
        <dbReference type="SAM" id="MobiDB-lite"/>
    </source>
</evidence>
<comment type="caution">
    <text evidence="2">The sequence shown here is derived from an EMBL/GenBank/DDBJ whole genome shotgun (WGS) entry which is preliminary data.</text>
</comment>
<protein>
    <submittedName>
        <fullName evidence="2">Uncharacterized protein</fullName>
    </submittedName>
</protein>
<reference evidence="2 3" key="1">
    <citation type="submission" date="2020-08" db="EMBL/GenBank/DDBJ databases">
        <title>Genomic Encyclopedia of Type Strains, Phase IV (KMG-IV): sequencing the most valuable type-strain genomes for metagenomic binning, comparative biology and taxonomic classification.</title>
        <authorList>
            <person name="Goeker M."/>
        </authorList>
    </citation>
    <scope>NUCLEOTIDE SEQUENCE [LARGE SCALE GENOMIC DNA]</scope>
    <source>
        <strain evidence="2 3">DSM 2163</strain>
    </source>
</reference>
<name>A0A840ZK90_9HYPH</name>